<dbReference type="AlphaFoldDB" id="A0A6P6L1Y8"/>
<proteinExistence type="predicted"/>
<protein>
    <submittedName>
        <fullName evidence="4">Multiple epidermal growth factor-like domains protein 11 isoform X3</fullName>
    </submittedName>
</protein>
<evidence type="ECO:0000313" key="3">
    <source>
        <dbReference type="Proteomes" id="UP000515129"/>
    </source>
</evidence>
<dbReference type="GeneID" id="113055426"/>
<organism evidence="3 4">
    <name type="scientific">Carassius auratus</name>
    <name type="common">Goldfish</name>
    <dbReference type="NCBI Taxonomy" id="7957"/>
    <lineage>
        <taxon>Eukaryota</taxon>
        <taxon>Metazoa</taxon>
        <taxon>Chordata</taxon>
        <taxon>Craniata</taxon>
        <taxon>Vertebrata</taxon>
        <taxon>Euteleostomi</taxon>
        <taxon>Actinopterygii</taxon>
        <taxon>Neopterygii</taxon>
        <taxon>Teleostei</taxon>
        <taxon>Ostariophysi</taxon>
        <taxon>Cypriniformes</taxon>
        <taxon>Cyprinidae</taxon>
        <taxon>Cyprininae</taxon>
        <taxon>Carassius</taxon>
    </lineage>
</organism>
<dbReference type="RefSeq" id="XP_026077521.1">
    <property type="nucleotide sequence ID" value="XM_026221736.1"/>
</dbReference>
<keyword evidence="3" id="KW-1185">Reference proteome</keyword>
<sequence length="79" mass="8457">MSPQNRTVCLSRCERACKQGSFGLNCSRSCDYAEDTPCDPVSGSCICSSGQTGVRCDSGGPPELNPRRSEENQSHLNVS</sequence>
<reference evidence="4" key="1">
    <citation type="submission" date="2025-08" db="UniProtKB">
        <authorList>
            <consortium name="RefSeq"/>
        </authorList>
    </citation>
    <scope>IDENTIFICATION</scope>
    <source>
        <strain evidence="4">Wakin</strain>
        <tissue evidence="4">Muscle</tissue>
    </source>
</reference>
<feature type="region of interest" description="Disordered" evidence="1">
    <location>
        <begin position="51"/>
        <end position="79"/>
    </location>
</feature>
<evidence type="ECO:0000259" key="2">
    <source>
        <dbReference type="PROSITE" id="PS00022"/>
    </source>
</evidence>
<gene>
    <name evidence="4" type="primary">LOC113055426</name>
</gene>
<evidence type="ECO:0000313" key="4">
    <source>
        <dbReference type="RefSeq" id="XP_026077521.1"/>
    </source>
</evidence>
<dbReference type="PROSITE" id="PS00022">
    <property type="entry name" value="EGF_1"/>
    <property type="match status" value="1"/>
</dbReference>
<dbReference type="Gene3D" id="2.170.300.10">
    <property type="entry name" value="Tie2 ligand-binding domain superfamily"/>
    <property type="match status" value="1"/>
</dbReference>
<feature type="domain" description="EGF-like" evidence="2">
    <location>
        <begin position="45"/>
        <end position="56"/>
    </location>
</feature>
<dbReference type="InterPro" id="IPR000742">
    <property type="entry name" value="EGF"/>
</dbReference>
<name>A0A6P6L1Y8_CARAU</name>
<accession>A0A6P6L1Y8</accession>
<dbReference type="Proteomes" id="UP000515129">
    <property type="component" value="Chromosome 36"/>
</dbReference>
<evidence type="ECO:0000256" key="1">
    <source>
        <dbReference type="SAM" id="MobiDB-lite"/>
    </source>
</evidence>